<evidence type="ECO:0000313" key="11">
    <source>
        <dbReference type="EMBL" id="ADG93916.1"/>
    </source>
</evidence>
<dbReference type="GO" id="GO:0005829">
    <property type="term" value="C:cytosol"/>
    <property type="evidence" value="ECO:0007669"/>
    <property type="project" value="TreeGrafter"/>
</dbReference>
<dbReference type="AlphaFoldDB" id="D5V0V4"/>
<dbReference type="CDD" id="cd18787">
    <property type="entry name" value="SF2_C_DEAD"/>
    <property type="match status" value="1"/>
</dbReference>
<dbReference type="GO" id="GO:0016787">
    <property type="term" value="F:hydrolase activity"/>
    <property type="evidence" value="ECO:0007669"/>
    <property type="project" value="UniProtKB-KW"/>
</dbReference>
<evidence type="ECO:0000256" key="1">
    <source>
        <dbReference type="ARBA" id="ARBA00022741"/>
    </source>
</evidence>
<dbReference type="Pfam" id="PF00271">
    <property type="entry name" value="Helicase_C"/>
    <property type="match status" value="1"/>
</dbReference>
<proteinExistence type="inferred from homology"/>
<protein>
    <submittedName>
        <fullName evidence="11">DEAD/DEAH box helicase domain protein</fullName>
    </submittedName>
</protein>
<dbReference type="KEGG" id="ant:Arnit_2265"/>
<evidence type="ECO:0000256" key="5">
    <source>
        <dbReference type="ARBA" id="ARBA00038437"/>
    </source>
</evidence>
<evidence type="ECO:0000256" key="2">
    <source>
        <dbReference type="ARBA" id="ARBA00022801"/>
    </source>
</evidence>
<dbReference type="GO" id="GO:0003676">
    <property type="term" value="F:nucleic acid binding"/>
    <property type="evidence" value="ECO:0007669"/>
    <property type="project" value="InterPro"/>
</dbReference>
<dbReference type="PANTHER" id="PTHR47959">
    <property type="entry name" value="ATP-DEPENDENT RNA HELICASE RHLE-RELATED"/>
    <property type="match status" value="1"/>
</dbReference>
<dbReference type="InterPro" id="IPR011545">
    <property type="entry name" value="DEAD/DEAH_box_helicase_dom"/>
</dbReference>
<dbReference type="InterPro" id="IPR001650">
    <property type="entry name" value="Helicase_C-like"/>
</dbReference>
<evidence type="ECO:0000256" key="7">
    <source>
        <dbReference type="SAM" id="MobiDB-lite"/>
    </source>
</evidence>
<dbReference type="SUPFAM" id="SSF52540">
    <property type="entry name" value="P-loop containing nucleoside triphosphate hydrolases"/>
    <property type="match status" value="1"/>
</dbReference>
<evidence type="ECO:0000313" key="12">
    <source>
        <dbReference type="Proteomes" id="UP000000939"/>
    </source>
</evidence>
<dbReference type="InterPro" id="IPR044742">
    <property type="entry name" value="DEAD/DEAH_RhlB"/>
</dbReference>
<evidence type="ECO:0000256" key="3">
    <source>
        <dbReference type="ARBA" id="ARBA00022806"/>
    </source>
</evidence>
<name>D5V0V4_ARCNC</name>
<accession>D5V0V4</accession>
<dbReference type="SMART" id="SM00487">
    <property type="entry name" value="DEXDc"/>
    <property type="match status" value="1"/>
</dbReference>
<comment type="similarity">
    <text evidence="5">Belongs to the DEAD box helicase family.</text>
</comment>
<feature type="domain" description="Helicase ATP-binding" evidence="8">
    <location>
        <begin position="33"/>
        <end position="210"/>
    </location>
</feature>
<keyword evidence="3 11" id="KW-0347">Helicase</keyword>
<dbReference type="PANTHER" id="PTHR47959:SF13">
    <property type="entry name" value="ATP-DEPENDENT RNA HELICASE RHLE"/>
    <property type="match status" value="1"/>
</dbReference>
<dbReference type="PROSITE" id="PS51195">
    <property type="entry name" value="Q_MOTIF"/>
    <property type="match status" value="1"/>
</dbReference>
<keyword evidence="1" id="KW-0547">Nucleotide-binding</keyword>
<dbReference type="Pfam" id="PF00270">
    <property type="entry name" value="DEAD"/>
    <property type="match status" value="1"/>
</dbReference>
<dbReference type="PROSITE" id="PS51192">
    <property type="entry name" value="HELICASE_ATP_BIND_1"/>
    <property type="match status" value="1"/>
</dbReference>
<dbReference type="eggNOG" id="COG0513">
    <property type="taxonomic scope" value="Bacteria"/>
</dbReference>
<keyword evidence="4" id="KW-0067">ATP-binding</keyword>
<sequence>MKTFNNIKLCSEILKALEEEGYEKPTEVQEKVIPVLLKNSDVIATAQSGTGKTAAFVLPILQKLFETQDNDSTNKRVLRSLILVPTRELAKQIEKSISHYGRYLDIKQTIVVGGLSHKEQIRKINAGIDVLVATPGRLIDHIKTKSVNLSSINNIVLDEADTMLEMGFLKDIELIFSQCAKTRHIGMFSATINQNIKKLAKEFLHKPVVIEVSSQRSAVDIIEQQIYLMDEDKKIEFLSYLIGSENWEQVLVFVNTKAKADEITEQFNLDGLKTACIHGDIKQPVRARALEGFKSKSLRVLVATDIAARGIDIELLPNVVNFELPETTVDYTHRIGRTGRAGNPGVATTLLCVKEYVQMAEIEKELIINIPRLTHDEYELNEKQPRVARFKTQSLSQKKGLRDKNKKPKDKAQLPKKTKKKKTTKRDSNRSFGR</sequence>
<dbReference type="Gene3D" id="3.40.50.300">
    <property type="entry name" value="P-loop containing nucleotide triphosphate hydrolases"/>
    <property type="match status" value="2"/>
</dbReference>
<organism evidence="11 12">
    <name type="scientific">Arcobacter nitrofigilis (strain ATCC 33309 / DSM 7299 / CCUG 15893 / LMG 7604 / NCTC 12251 / CI)</name>
    <name type="common">Campylobacter nitrofigilis</name>
    <dbReference type="NCBI Taxonomy" id="572480"/>
    <lineage>
        <taxon>Bacteria</taxon>
        <taxon>Pseudomonadati</taxon>
        <taxon>Campylobacterota</taxon>
        <taxon>Epsilonproteobacteria</taxon>
        <taxon>Campylobacterales</taxon>
        <taxon>Arcobacteraceae</taxon>
        <taxon>Arcobacter</taxon>
    </lineage>
</organism>
<dbReference type="InterPro" id="IPR027417">
    <property type="entry name" value="P-loop_NTPase"/>
</dbReference>
<evidence type="ECO:0000256" key="6">
    <source>
        <dbReference type="PROSITE-ProRule" id="PRU00552"/>
    </source>
</evidence>
<dbReference type="Proteomes" id="UP000000939">
    <property type="component" value="Chromosome"/>
</dbReference>
<dbReference type="SMART" id="SM00490">
    <property type="entry name" value="HELICc"/>
    <property type="match status" value="1"/>
</dbReference>
<feature type="domain" description="Helicase C-terminal" evidence="9">
    <location>
        <begin position="221"/>
        <end position="386"/>
    </location>
</feature>
<keyword evidence="12" id="KW-1185">Reference proteome</keyword>
<dbReference type="PROSITE" id="PS51194">
    <property type="entry name" value="HELICASE_CTER"/>
    <property type="match status" value="1"/>
</dbReference>
<dbReference type="HOGENOM" id="CLU_003041_28_3_7"/>
<dbReference type="InterPro" id="IPR014014">
    <property type="entry name" value="RNA_helicase_DEAD_Q_motif"/>
</dbReference>
<evidence type="ECO:0000259" key="10">
    <source>
        <dbReference type="PROSITE" id="PS51195"/>
    </source>
</evidence>
<feature type="short sequence motif" description="Q motif" evidence="6">
    <location>
        <begin position="2"/>
        <end position="30"/>
    </location>
</feature>
<dbReference type="InterPro" id="IPR050079">
    <property type="entry name" value="DEAD_box_RNA_helicase"/>
</dbReference>
<reference evidence="11 12" key="1">
    <citation type="journal article" date="2010" name="Stand. Genomic Sci.">
        <title>Complete genome sequence of Arcobacter nitrofigilis type strain (CI).</title>
        <authorList>
            <person name="Pati A."/>
            <person name="Gronow S."/>
            <person name="Lapidus A."/>
            <person name="Copeland A."/>
            <person name="Glavina Del Rio T."/>
            <person name="Nolan M."/>
            <person name="Lucas S."/>
            <person name="Tice H."/>
            <person name="Cheng J.F."/>
            <person name="Han C."/>
            <person name="Chertkov O."/>
            <person name="Bruce D."/>
            <person name="Tapia R."/>
            <person name="Goodwin L."/>
            <person name="Pitluck S."/>
            <person name="Liolios K."/>
            <person name="Ivanova N."/>
            <person name="Mavromatis K."/>
            <person name="Chen A."/>
            <person name="Palaniappan K."/>
            <person name="Land M."/>
            <person name="Hauser L."/>
            <person name="Chang Y.J."/>
            <person name="Jeffries C.D."/>
            <person name="Detter J.C."/>
            <person name="Rohde M."/>
            <person name="Goker M."/>
            <person name="Bristow J."/>
            <person name="Eisen J.A."/>
            <person name="Markowitz V."/>
            <person name="Hugenholtz P."/>
            <person name="Klenk H.P."/>
            <person name="Kyrpides N.C."/>
        </authorList>
    </citation>
    <scope>NUCLEOTIDE SEQUENCE [LARGE SCALE GENOMIC DNA]</scope>
    <source>
        <strain evidence="12">ATCC 33309 / DSM 7299 / CCUG 15893 / LMG 7604 / NCTC 12251 / CI</strain>
    </source>
</reference>
<feature type="domain" description="DEAD-box RNA helicase Q" evidence="10">
    <location>
        <begin position="2"/>
        <end position="30"/>
    </location>
</feature>
<dbReference type="EMBL" id="CP001999">
    <property type="protein sequence ID" value="ADG93916.1"/>
    <property type="molecule type" value="Genomic_DNA"/>
</dbReference>
<dbReference type="GO" id="GO:0005524">
    <property type="term" value="F:ATP binding"/>
    <property type="evidence" value="ECO:0007669"/>
    <property type="project" value="UniProtKB-KW"/>
</dbReference>
<evidence type="ECO:0000256" key="4">
    <source>
        <dbReference type="ARBA" id="ARBA00022840"/>
    </source>
</evidence>
<keyword evidence="2" id="KW-0378">Hydrolase</keyword>
<feature type="compositionally biased region" description="Basic and acidic residues" evidence="7">
    <location>
        <begin position="425"/>
        <end position="434"/>
    </location>
</feature>
<dbReference type="CDD" id="cd00268">
    <property type="entry name" value="DEADc"/>
    <property type="match status" value="1"/>
</dbReference>
<evidence type="ECO:0000259" key="8">
    <source>
        <dbReference type="PROSITE" id="PS51192"/>
    </source>
</evidence>
<dbReference type="InterPro" id="IPR014001">
    <property type="entry name" value="Helicase_ATP-bd"/>
</dbReference>
<gene>
    <name evidence="11" type="ordered locus">Arnit_2265</name>
</gene>
<evidence type="ECO:0000259" key="9">
    <source>
        <dbReference type="PROSITE" id="PS51194"/>
    </source>
</evidence>
<dbReference type="GO" id="GO:0003724">
    <property type="term" value="F:RNA helicase activity"/>
    <property type="evidence" value="ECO:0007669"/>
    <property type="project" value="InterPro"/>
</dbReference>
<feature type="compositionally biased region" description="Basic residues" evidence="7">
    <location>
        <begin position="399"/>
        <end position="424"/>
    </location>
</feature>
<feature type="region of interest" description="Disordered" evidence="7">
    <location>
        <begin position="388"/>
        <end position="434"/>
    </location>
</feature>
<dbReference type="STRING" id="572480.Arnit_2265"/>